<sequence length="171" mass="19567">MAGADSFQLVVRDLEALDWYRETPLRKLGYISQVAESLRPILPRWLFAMGYVTPASYVGAMAMDEPRRMRAHLKDKKVLDARSTRARLILDTAVWQLLSNLIIPGIFLRQVSKRSLHLLSKNRKMNNWAKKSIACAIPLATIPIIERPIDAAVQMGLNSTIRQYWPLPKDR</sequence>
<evidence type="ECO:0000313" key="4">
    <source>
        <dbReference type="EMBL" id="CAJ0587369.1"/>
    </source>
</evidence>
<name>A0AA36DJS1_9BILA</name>
<protein>
    <recommendedName>
        <fullName evidence="2">Mitochondrial fission process protein 1</fullName>
    </recommendedName>
    <alternativeName>
        <fullName evidence="3">Mitochondrial 18 kDa protein</fullName>
    </alternativeName>
</protein>
<dbReference type="EMBL" id="CATQJA010002710">
    <property type="protein sequence ID" value="CAJ0587369.1"/>
    <property type="molecule type" value="Genomic_DNA"/>
</dbReference>
<dbReference type="PANTHER" id="PTHR11001:SF2">
    <property type="entry name" value="MITOCHONDRIAL FISSION PROCESS PROTEIN 1"/>
    <property type="match status" value="1"/>
</dbReference>
<comment type="similarity">
    <text evidence="1">Belongs to the MTFP1 family.</text>
</comment>
<dbReference type="Pfam" id="PF10558">
    <property type="entry name" value="MTP18"/>
    <property type="match status" value="1"/>
</dbReference>
<evidence type="ECO:0000256" key="1">
    <source>
        <dbReference type="ARBA" id="ARBA00009224"/>
    </source>
</evidence>
<gene>
    <name evidence="4" type="ORF">MSPICULIGERA_LOCUS25340</name>
</gene>
<feature type="non-terminal residue" evidence="4">
    <location>
        <position position="1"/>
    </location>
</feature>
<evidence type="ECO:0000313" key="5">
    <source>
        <dbReference type="Proteomes" id="UP001177023"/>
    </source>
</evidence>
<dbReference type="InterPro" id="IPR019560">
    <property type="entry name" value="Mitochondrial_18_kDa_protein"/>
</dbReference>
<proteinExistence type="inferred from homology"/>
<dbReference type="GO" id="GO:0000266">
    <property type="term" value="P:mitochondrial fission"/>
    <property type="evidence" value="ECO:0007669"/>
    <property type="project" value="TreeGrafter"/>
</dbReference>
<dbReference type="PANTHER" id="PTHR11001">
    <property type="entry name" value="MITOCHONDRIAL FISSION PROCESS PROTEIN 1"/>
    <property type="match status" value="1"/>
</dbReference>
<comment type="caution">
    <text evidence="4">The sequence shown here is derived from an EMBL/GenBank/DDBJ whole genome shotgun (WGS) entry which is preliminary data.</text>
</comment>
<evidence type="ECO:0000256" key="3">
    <source>
        <dbReference type="ARBA" id="ARBA00029631"/>
    </source>
</evidence>
<keyword evidence="5" id="KW-1185">Reference proteome</keyword>
<organism evidence="4 5">
    <name type="scientific">Mesorhabditis spiculigera</name>
    <dbReference type="NCBI Taxonomy" id="96644"/>
    <lineage>
        <taxon>Eukaryota</taxon>
        <taxon>Metazoa</taxon>
        <taxon>Ecdysozoa</taxon>
        <taxon>Nematoda</taxon>
        <taxon>Chromadorea</taxon>
        <taxon>Rhabditida</taxon>
        <taxon>Rhabditina</taxon>
        <taxon>Rhabditomorpha</taxon>
        <taxon>Rhabditoidea</taxon>
        <taxon>Rhabditidae</taxon>
        <taxon>Mesorhabditinae</taxon>
        <taxon>Mesorhabditis</taxon>
    </lineage>
</organism>
<dbReference type="GO" id="GO:0005739">
    <property type="term" value="C:mitochondrion"/>
    <property type="evidence" value="ECO:0007669"/>
    <property type="project" value="TreeGrafter"/>
</dbReference>
<reference evidence="4" key="1">
    <citation type="submission" date="2023-06" db="EMBL/GenBank/DDBJ databases">
        <authorList>
            <person name="Delattre M."/>
        </authorList>
    </citation>
    <scope>NUCLEOTIDE SEQUENCE</scope>
    <source>
        <strain evidence="4">AF72</strain>
    </source>
</reference>
<dbReference type="Proteomes" id="UP001177023">
    <property type="component" value="Unassembled WGS sequence"/>
</dbReference>
<dbReference type="AlphaFoldDB" id="A0AA36DJS1"/>
<evidence type="ECO:0000256" key="2">
    <source>
        <dbReference type="ARBA" id="ARBA00017835"/>
    </source>
</evidence>
<accession>A0AA36DJS1</accession>